<evidence type="ECO:0000313" key="1">
    <source>
        <dbReference type="EMBL" id="HAN26661.1"/>
    </source>
</evidence>
<name>A0A3C1KJ93_9GAMM</name>
<gene>
    <name evidence="1" type="ORF">DCP75_02860</name>
</gene>
<reference evidence="1 2" key="1">
    <citation type="journal article" date="2018" name="Nat. Biotechnol.">
        <title>A standardized bacterial taxonomy based on genome phylogeny substantially revises the tree of life.</title>
        <authorList>
            <person name="Parks D.H."/>
            <person name="Chuvochina M."/>
            <person name="Waite D.W."/>
            <person name="Rinke C."/>
            <person name="Skarshewski A."/>
            <person name="Chaumeil P.A."/>
            <person name="Hugenholtz P."/>
        </authorList>
    </citation>
    <scope>NUCLEOTIDE SEQUENCE [LARGE SCALE GENOMIC DNA]</scope>
    <source>
        <strain evidence="1">UBA9158</strain>
    </source>
</reference>
<proteinExistence type="predicted"/>
<dbReference type="AlphaFoldDB" id="A0A3C1KJ93"/>
<dbReference type="EMBL" id="DMND01000051">
    <property type="protein sequence ID" value="HAN26661.1"/>
    <property type="molecule type" value="Genomic_DNA"/>
</dbReference>
<dbReference type="Proteomes" id="UP000259273">
    <property type="component" value="Unassembled WGS sequence"/>
</dbReference>
<comment type="caution">
    <text evidence="1">The sequence shown here is derived from an EMBL/GenBank/DDBJ whole genome shotgun (WGS) entry which is preliminary data.</text>
</comment>
<feature type="non-terminal residue" evidence="1">
    <location>
        <position position="1"/>
    </location>
</feature>
<accession>A0A3C1KJ93</accession>
<organism evidence="1 2">
    <name type="scientific">Haliea salexigens</name>
    <dbReference type="NCBI Taxonomy" id="287487"/>
    <lineage>
        <taxon>Bacteria</taxon>
        <taxon>Pseudomonadati</taxon>
        <taxon>Pseudomonadota</taxon>
        <taxon>Gammaproteobacteria</taxon>
        <taxon>Cellvibrionales</taxon>
        <taxon>Halieaceae</taxon>
        <taxon>Haliea</taxon>
    </lineage>
</organism>
<evidence type="ECO:0000313" key="2">
    <source>
        <dbReference type="Proteomes" id="UP000259273"/>
    </source>
</evidence>
<protein>
    <submittedName>
        <fullName evidence="1">NAD-dependent deacetylase</fullName>
    </submittedName>
</protein>
<sequence length="54" mass="5824">SGFRFCRRAREQNKALLIINPGLTRADALATLKLSTPCETLLDAAITGTFTANT</sequence>